<organism evidence="1 2">
    <name type="scientific">Streptomyces indiaensis</name>
    <dbReference type="NCBI Taxonomy" id="284033"/>
    <lineage>
        <taxon>Bacteria</taxon>
        <taxon>Bacillati</taxon>
        <taxon>Actinomycetota</taxon>
        <taxon>Actinomycetes</taxon>
        <taxon>Kitasatosporales</taxon>
        <taxon>Streptomycetaceae</taxon>
        <taxon>Streptomyces</taxon>
    </lineage>
</organism>
<dbReference type="InterPro" id="IPR038417">
    <property type="entry name" value="Alpga-gal_N_sf"/>
</dbReference>
<protein>
    <recommendedName>
        <fullName evidence="3">DUF427 domain-containing protein</fullName>
    </recommendedName>
</protein>
<evidence type="ECO:0000313" key="2">
    <source>
        <dbReference type="Proteomes" id="UP001501474"/>
    </source>
</evidence>
<evidence type="ECO:0000313" key="1">
    <source>
        <dbReference type="EMBL" id="GAA2769082.1"/>
    </source>
</evidence>
<name>A0ABN3UX79_9ACTN</name>
<gene>
    <name evidence="1" type="ORF">GCM10010104_01920</name>
</gene>
<proteinExistence type="predicted"/>
<dbReference type="Proteomes" id="UP001501474">
    <property type="component" value="Unassembled WGS sequence"/>
</dbReference>
<sequence>MLSGPAGSYAVHVTDRDELLHLRWGPRIDLADAEALALRPLPDYRPFESTLDGREEHPVEGGPRFVRPALSVRTAERRGTEWAYQGHDAEEGELRLRFRGRRRLVRGTHRGPGRPR</sequence>
<reference evidence="1 2" key="1">
    <citation type="journal article" date="2019" name="Int. J. Syst. Evol. Microbiol.">
        <title>The Global Catalogue of Microorganisms (GCM) 10K type strain sequencing project: providing services to taxonomists for standard genome sequencing and annotation.</title>
        <authorList>
            <consortium name="The Broad Institute Genomics Platform"/>
            <consortium name="The Broad Institute Genome Sequencing Center for Infectious Disease"/>
            <person name="Wu L."/>
            <person name="Ma J."/>
        </authorList>
    </citation>
    <scope>NUCLEOTIDE SEQUENCE [LARGE SCALE GENOMIC DNA]</scope>
    <source>
        <strain evidence="1 2">JCM 3053</strain>
    </source>
</reference>
<dbReference type="EMBL" id="BAAART010000003">
    <property type="protein sequence ID" value="GAA2769082.1"/>
    <property type="molecule type" value="Genomic_DNA"/>
</dbReference>
<evidence type="ECO:0008006" key="3">
    <source>
        <dbReference type="Google" id="ProtNLM"/>
    </source>
</evidence>
<comment type="caution">
    <text evidence="1">The sequence shown here is derived from an EMBL/GenBank/DDBJ whole genome shotgun (WGS) entry which is preliminary data.</text>
</comment>
<dbReference type="Gene3D" id="2.70.98.60">
    <property type="entry name" value="alpha-galactosidase from lactobacil brevis"/>
    <property type="match status" value="1"/>
</dbReference>
<keyword evidence="2" id="KW-1185">Reference proteome</keyword>
<accession>A0ABN3UX79</accession>